<accession>A0AA86TBG7</accession>
<evidence type="ECO:0000313" key="3">
    <source>
        <dbReference type="Proteomes" id="UP001179121"/>
    </source>
</evidence>
<name>A0AA86TBG7_9BACT</name>
<sequence length="176" mass="19437">MPTITTERLIDLLSEYVREQGRSVDLLLVGALALQAYGWRDRPTQDVDGEVAGPLEPLVTFLMAHGVPADLSEDISGWSIVSMPPGYRDRATDLVARPNLRIRLLAPVDFVIAKLRRGTDLDLEDAAFVVKRFGLTPTSIQATAETAIAASRQDTALFLFRKTVDLFCRSLADRQP</sequence>
<dbReference type="KEGG" id="nti:DNFV4_01847"/>
<dbReference type="InterPro" id="IPR045792">
    <property type="entry name" value="DUF6036"/>
</dbReference>
<feature type="domain" description="DUF6036" evidence="1">
    <location>
        <begin position="15"/>
        <end position="125"/>
    </location>
</feature>
<protein>
    <recommendedName>
        <fullName evidence="1">DUF6036 domain-containing protein</fullName>
    </recommendedName>
</protein>
<dbReference type="EMBL" id="OX365700">
    <property type="protein sequence ID" value="CAI4031424.1"/>
    <property type="molecule type" value="Genomic_DNA"/>
</dbReference>
<reference evidence="2" key="1">
    <citation type="submission" date="2022-10" db="EMBL/GenBank/DDBJ databases">
        <authorList>
            <person name="Koch H."/>
        </authorList>
    </citation>
    <scope>NUCLEOTIDE SEQUENCE</scope>
    <source>
        <strain evidence="2">DNF</strain>
    </source>
</reference>
<dbReference type="RefSeq" id="WP_289268343.1">
    <property type="nucleotide sequence ID" value="NZ_OX365700.1"/>
</dbReference>
<organism evidence="2 3">
    <name type="scientific">Nitrospira tepida</name>
    <dbReference type="NCBI Taxonomy" id="2973512"/>
    <lineage>
        <taxon>Bacteria</taxon>
        <taxon>Pseudomonadati</taxon>
        <taxon>Nitrospirota</taxon>
        <taxon>Nitrospiria</taxon>
        <taxon>Nitrospirales</taxon>
        <taxon>Nitrospiraceae</taxon>
        <taxon>Nitrospira</taxon>
    </lineage>
</organism>
<evidence type="ECO:0000313" key="2">
    <source>
        <dbReference type="EMBL" id="CAI4031424.1"/>
    </source>
</evidence>
<dbReference type="Proteomes" id="UP001179121">
    <property type="component" value="Chromosome"/>
</dbReference>
<keyword evidence="3" id="KW-1185">Reference proteome</keyword>
<gene>
    <name evidence="2" type="ORF">DNFV4_01847</name>
</gene>
<evidence type="ECO:0000259" key="1">
    <source>
        <dbReference type="Pfam" id="PF19502"/>
    </source>
</evidence>
<dbReference type="AlphaFoldDB" id="A0AA86TBG7"/>
<proteinExistence type="predicted"/>
<dbReference type="Pfam" id="PF19502">
    <property type="entry name" value="DUF6036"/>
    <property type="match status" value="1"/>
</dbReference>